<dbReference type="Pfam" id="PF13469">
    <property type="entry name" value="Sulfotransfer_3"/>
    <property type="match status" value="1"/>
</dbReference>
<dbReference type="PANTHER" id="PTHR36451:SF1">
    <property type="entry name" value="OMEGA-HYDROXY-BETA-DIHYDROMENAQUINONE-9 SULFOTRANSFERASE STF3"/>
    <property type="match status" value="1"/>
</dbReference>
<dbReference type="PANTHER" id="PTHR36451">
    <property type="entry name" value="PAPS-DEPENDENT SULFOTRANSFERASE STF3"/>
    <property type="match status" value="1"/>
</dbReference>
<dbReference type="Gene3D" id="3.40.50.300">
    <property type="entry name" value="P-loop containing nucleotide triphosphate hydrolases"/>
    <property type="match status" value="1"/>
</dbReference>
<dbReference type="EMBL" id="MAEM01000491">
    <property type="protein sequence ID" value="OBR98860.1"/>
    <property type="molecule type" value="Genomic_DNA"/>
</dbReference>
<dbReference type="Proteomes" id="UP000093757">
    <property type="component" value="Unassembled WGS sequence"/>
</dbReference>
<proteinExistence type="predicted"/>
<name>A0A1A6B991_MYCGO</name>
<evidence type="ECO:0000313" key="2">
    <source>
        <dbReference type="Proteomes" id="UP000093757"/>
    </source>
</evidence>
<evidence type="ECO:0000313" key="1">
    <source>
        <dbReference type="EMBL" id="OBR98860.1"/>
    </source>
</evidence>
<dbReference type="SUPFAM" id="SSF52540">
    <property type="entry name" value="P-loop containing nucleoside triphosphate hydrolases"/>
    <property type="match status" value="1"/>
</dbReference>
<dbReference type="InterPro" id="IPR027417">
    <property type="entry name" value="P-loop_NTPase"/>
</dbReference>
<accession>A0A1A6B991</accession>
<organism evidence="1 2">
    <name type="scientific">Mycobacterium gordonae</name>
    <dbReference type="NCBI Taxonomy" id="1778"/>
    <lineage>
        <taxon>Bacteria</taxon>
        <taxon>Bacillati</taxon>
        <taxon>Actinomycetota</taxon>
        <taxon>Actinomycetes</taxon>
        <taxon>Mycobacteriales</taxon>
        <taxon>Mycobacteriaceae</taxon>
        <taxon>Mycobacterium</taxon>
    </lineage>
</organism>
<dbReference type="AlphaFoldDB" id="A0A1A6B991"/>
<comment type="caution">
    <text evidence="1">The sequence shown here is derived from an EMBL/GenBank/DDBJ whole genome shotgun (WGS) entry which is preliminary data.</text>
</comment>
<sequence>MTEPVVLDDLAQPRFSAEAQPILDMMAALAPECPLDADALCAKASADTGLSDFGPGDYRERLDVYLAALRDIEGLHPAGVVNFYGQLLQLLKNRLLLADLLHRHPEINDIELRSPVVIAGLPRTGTTHLHNLLASAPTFRTMPYWESNEPFPLPAEAGVQPDPRRARMDVAVSVINLVMPHFALMHEMTTDHVHEEIQLLANDFSTMLFETLAHVPGWRDYYQAHDQTPHYRYLATQLRAMQFLRGGRRWLLKSPQHLEQVPVLDRVFPDSIVVFTHRDPVPVALSMVAMITYSARMHRSAVPVEEIAGYWIDRLERMLNALVRDRDVIGPDRSVDIRFDDFMAGELGVAERVYALAGEPFSDAARAAITGYLAGHQRGRLGTVATSAEMFGLAEDDLRDRFAPYVERFLK</sequence>
<evidence type="ECO:0008006" key="3">
    <source>
        <dbReference type="Google" id="ProtNLM"/>
    </source>
</evidence>
<reference evidence="1 2" key="1">
    <citation type="submission" date="2016-06" db="EMBL/GenBank/DDBJ databases">
        <authorList>
            <person name="Kjaerup R.B."/>
            <person name="Dalgaard T.S."/>
            <person name="Juul-Madsen H.R."/>
        </authorList>
    </citation>
    <scope>NUCLEOTIDE SEQUENCE [LARGE SCALE GENOMIC DNA]</scope>
    <source>
        <strain evidence="1 2">1245752.6</strain>
    </source>
</reference>
<gene>
    <name evidence="1" type="ORF">A9W98_33235</name>
</gene>
<protein>
    <recommendedName>
        <fullName evidence="3">Sulfotransferase</fullName>
    </recommendedName>
</protein>
<dbReference type="InterPro" id="IPR052736">
    <property type="entry name" value="Stf3_sulfotransferase"/>
</dbReference>